<dbReference type="PANTHER" id="PTHR47099">
    <property type="entry name" value="METHYLCOBAMIDE:COM METHYLTRANSFERASE MTBA"/>
    <property type="match status" value="1"/>
</dbReference>
<dbReference type="InterPro" id="IPR012741">
    <property type="entry name" value="Corrinoid_p"/>
</dbReference>
<evidence type="ECO:0000256" key="4">
    <source>
        <dbReference type="ARBA" id="ARBA00022679"/>
    </source>
</evidence>
<dbReference type="GO" id="GO:0015948">
    <property type="term" value="P:methanogenesis"/>
    <property type="evidence" value="ECO:0007669"/>
    <property type="project" value="UniProtKB-KW"/>
</dbReference>
<dbReference type="InterPro" id="IPR036594">
    <property type="entry name" value="Meth_synthase_dom"/>
</dbReference>
<dbReference type="GO" id="GO:0032259">
    <property type="term" value="P:methylation"/>
    <property type="evidence" value="ECO:0007669"/>
    <property type="project" value="UniProtKB-KW"/>
</dbReference>
<keyword evidence="7" id="KW-0484">Methanogenesis</keyword>
<dbReference type="PROSITE" id="PS51332">
    <property type="entry name" value="B12_BINDING"/>
    <property type="match status" value="1"/>
</dbReference>
<dbReference type="Gene3D" id="3.20.20.210">
    <property type="match status" value="1"/>
</dbReference>
<evidence type="ECO:0000313" key="12">
    <source>
        <dbReference type="Proteomes" id="UP000074294"/>
    </source>
</evidence>
<dbReference type="GO" id="GO:0050897">
    <property type="term" value="F:cobalt ion binding"/>
    <property type="evidence" value="ECO:0007669"/>
    <property type="project" value="InterPro"/>
</dbReference>
<reference evidence="11 12" key="1">
    <citation type="journal article" date="2016" name="Nat. Microbiol.">
        <title>Genomic inference of the metabolism of cosmopolitan subsurface Archaea, Hadesarchaea.</title>
        <authorList>
            <person name="Baker B.J."/>
            <person name="Saw J.H."/>
            <person name="Lind A.E."/>
            <person name="Lazar C.S."/>
            <person name="Hinrichs K.-U."/>
            <person name="Teske A.P."/>
            <person name="Ettema T.J."/>
        </authorList>
    </citation>
    <scope>NUCLEOTIDE SEQUENCE [LARGE SCALE GENOMIC DNA]</scope>
</reference>
<dbReference type="SUPFAM" id="SSF52242">
    <property type="entry name" value="Cobalamin (vitamin B12)-binding domain"/>
    <property type="match status" value="1"/>
</dbReference>
<evidence type="ECO:0000256" key="7">
    <source>
        <dbReference type="ARBA" id="ARBA00022994"/>
    </source>
</evidence>
<dbReference type="Proteomes" id="UP000074294">
    <property type="component" value="Unassembled WGS sequence"/>
</dbReference>
<dbReference type="GO" id="GO:0008168">
    <property type="term" value="F:methyltransferase activity"/>
    <property type="evidence" value="ECO:0007669"/>
    <property type="project" value="UniProtKB-KW"/>
</dbReference>
<dbReference type="InterPro" id="IPR038071">
    <property type="entry name" value="UROD/MetE-like_sf"/>
</dbReference>
<keyword evidence="5" id="KW-0479">Metal-binding</keyword>
<dbReference type="InterPro" id="IPR000257">
    <property type="entry name" value="Uroporphyrinogen_deCOase"/>
</dbReference>
<comment type="caution">
    <text evidence="11">The sequence shown here is derived from an EMBL/GenBank/DDBJ whole genome shotgun (WGS) entry which is preliminary data.</text>
</comment>
<keyword evidence="4" id="KW-0808">Transferase</keyword>
<dbReference type="InterPro" id="IPR036724">
    <property type="entry name" value="Cobalamin-bd_sf"/>
</dbReference>
<evidence type="ECO:0008006" key="13">
    <source>
        <dbReference type="Google" id="ProtNLM"/>
    </source>
</evidence>
<dbReference type="STRING" id="1776334.APZ16_04040"/>
<feature type="domain" description="B12-binding" evidence="9">
    <location>
        <begin position="452"/>
        <end position="577"/>
    </location>
</feature>
<dbReference type="SUPFAM" id="SSF51726">
    <property type="entry name" value="UROD/MetE-like"/>
    <property type="match status" value="1"/>
</dbReference>
<evidence type="ECO:0000256" key="2">
    <source>
        <dbReference type="ARBA" id="ARBA00010854"/>
    </source>
</evidence>
<dbReference type="Gene3D" id="3.40.50.280">
    <property type="entry name" value="Cobalamin-binding domain"/>
    <property type="match status" value="1"/>
</dbReference>
<keyword evidence="6" id="KW-0862">Zinc</keyword>
<evidence type="ECO:0000256" key="6">
    <source>
        <dbReference type="ARBA" id="ARBA00022833"/>
    </source>
</evidence>
<accession>A0A147K139</accession>
<dbReference type="AlphaFoldDB" id="A0A147K139"/>
<sequence>MVMTPKKRVMAAILGGRVDRVPATAVCQTATHDQMEAVGAHWPEAHLNAEKMAKLAGAAYSLTGLETARVPFDQAVEAEALGGRMEIKGEIPAIVEHLRDFSELRIPENFLELGRVPVVLDAVERLSEDLGEELPVMAGIIGPFSVATQIFDPSDMLKWTLTRQRESSEVLSALVDPLIDYANELTRRGADVIVVEDMFSSQLGSKVFRAVAMEPLKRLVDGIKNVVVIHMCGNITKMVSDVIEVGADGLSIAKETDLSVAVRSARGKTAVIGNIDPVSDLMFKGGFAVEAAVRAAIEGGVDLVAPGCSLAPGTSIENIKQLVSQTQRYGKKAGAVAPVAVDFRKIFVKYGMAKAAPTAYERLLPDDPELAEIARAVVRGDSSAVEAAVSSALTRLDPLKIIAEGLTSGMNIVSKMWEDGVYFLPEVVNAADAMQVGIALCEKKMGRASVKKGRIITHVAEGDIHDIGKNIVSALLRANGYEVIDLGRDVPVEKVVEETKKHKPLLVMGTALMTTTMTAFPRLIERLKQEGLEVTLACGGGAVNQEYVETFDHSVFGDKALDAVKIAELALKGLSWREIRERIHK</sequence>
<evidence type="ECO:0000313" key="11">
    <source>
        <dbReference type="EMBL" id="KUO42471.1"/>
    </source>
</evidence>
<evidence type="ECO:0000256" key="8">
    <source>
        <dbReference type="ARBA" id="ARBA00023285"/>
    </source>
</evidence>
<evidence type="ECO:0000259" key="10">
    <source>
        <dbReference type="PROSITE" id="PS51337"/>
    </source>
</evidence>
<comment type="cofactor">
    <cofactor evidence="1">
        <name>Zn(2+)</name>
        <dbReference type="ChEBI" id="CHEBI:29105"/>
    </cofactor>
</comment>
<dbReference type="EMBL" id="LQMQ01000005">
    <property type="protein sequence ID" value="KUO42471.1"/>
    <property type="molecule type" value="Genomic_DNA"/>
</dbReference>
<protein>
    <recommendedName>
        <fullName evidence="13">Methyltransferase</fullName>
    </recommendedName>
</protein>
<dbReference type="GO" id="GO:0031419">
    <property type="term" value="F:cobalamin binding"/>
    <property type="evidence" value="ECO:0007669"/>
    <property type="project" value="InterPro"/>
</dbReference>
<dbReference type="Pfam" id="PF02607">
    <property type="entry name" value="B12-binding_2"/>
    <property type="match status" value="1"/>
</dbReference>
<dbReference type="InterPro" id="IPR006360">
    <property type="entry name" value="Mtase_MtaA_CmuA"/>
</dbReference>
<dbReference type="GO" id="GO:0004853">
    <property type="term" value="F:uroporphyrinogen decarboxylase activity"/>
    <property type="evidence" value="ECO:0007669"/>
    <property type="project" value="InterPro"/>
</dbReference>
<dbReference type="GO" id="GO:0006779">
    <property type="term" value="P:porphyrin-containing compound biosynthetic process"/>
    <property type="evidence" value="ECO:0007669"/>
    <property type="project" value="InterPro"/>
</dbReference>
<dbReference type="NCBIfam" id="TIGR01463">
    <property type="entry name" value="mtaA_cmuA"/>
    <property type="match status" value="1"/>
</dbReference>
<dbReference type="GO" id="GO:0006730">
    <property type="term" value="P:one-carbon metabolic process"/>
    <property type="evidence" value="ECO:0007669"/>
    <property type="project" value="InterPro"/>
</dbReference>
<dbReference type="InterPro" id="IPR052024">
    <property type="entry name" value="Methanogen_methyltrans"/>
</dbReference>
<dbReference type="Pfam" id="PF01208">
    <property type="entry name" value="URO-D"/>
    <property type="match status" value="1"/>
</dbReference>
<comment type="similarity">
    <text evidence="2">Belongs to the methylamine corrinoid protein family.</text>
</comment>
<evidence type="ECO:0000256" key="3">
    <source>
        <dbReference type="ARBA" id="ARBA00022603"/>
    </source>
</evidence>
<dbReference type="InterPro" id="IPR006158">
    <property type="entry name" value="Cobalamin-bd"/>
</dbReference>
<dbReference type="SMART" id="SM01018">
    <property type="entry name" value="B12-binding_2"/>
    <property type="match status" value="1"/>
</dbReference>
<dbReference type="SUPFAM" id="SSF47644">
    <property type="entry name" value="Methionine synthase domain"/>
    <property type="match status" value="1"/>
</dbReference>
<evidence type="ECO:0000259" key="9">
    <source>
        <dbReference type="PROSITE" id="PS51332"/>
    </source>
</evidence>
<feature type="domain" description="B12-binding N-terminal" evidence="10">
    <location>
        <begin position="360"/>
        <end position="453"/>
    </location>
</feature>
<dbReference type="PROSITE" id="PS51337">
    <property type="entry name" value="B12_BINDING_NTER"/>
    <property type="match status" value="1"/>
</dbReference>
<dbReference type="NCBIfam" id="NF004889">
    <property type="entry name" value="PRK06252.1"/>
    <property type="match status" value="1"/>
</dbReference>
<evidence type="ECO:0000256" key="5">
    <source>
        <dbReference type="ARBA" id="ARBA00022723"/>
    </source>
</evidence>
<organism evidence="11 12">
    <name type="scientific">Hadarchaeum yellowstonense</name>
    <dbReference type="NCBI Taxonomy" id="1776334"/>
    <lineage>
        <taxon>Archaea</taxon>
        <taxon>Methanobacteriati</taxon>
        <taxon>Candidatus Hadarchaeota</taxon>
        <taxon>Candidatus Hadarchaeia</taxon>
        <taxon>Candidatus Hadarchaeales</taxon>
        <taxon>Candidatus Hadarchaeaceae</taxon>
        <taxon>Candidatus Hadarchaeum</taxon>
    </lineage>
</organism>
<evidence type="ECO:0000256" key="1">
    <source>
        <dbReference type="ARBA" id="ARBA00001947"/>
    </source>
</evidence>
<proteinExistence type="inferred from homology"/>
<dbReference type="Gene3D" id="1.10.1240.10">
    <property type="entry name" value="Methionine synthase domain"/>
    <property type="match status" value="1"/>
</dbReference>
<keyword evidence="8" id="KW-0170">Cobalt</keyword>
<dbReference type="FunFam" id="3.40.50.280:FF:000003">
    <property type="entry name" value="Dimethylamine methyltransferase corrinoid protein"/>
    <property type="match status" value="1"/>
</dbReference>
<name>A0A147K139_HADYE</name>
<dbReference type="NCBIfam" id="TIGR02370">
    <property type="entry name" value="pyl_corrinoid"/>
    <property type="match status" value="1"/>
</dbReference>
<dbReference type="Pfam" id="PF02310">
    <property type="entry name" value="B12-binding"/>
    <property type="match status" value="1"/>
</dbReference>
<dbReference type="PANTHER" id="PTHR47099:SF1">
    <property type="entry name" value="METHYLCOBAMIDE:COM METHYLTRANSFERASE MTBA"/>
    <property type="match status" value="1"/>
</dbReference>
<keyword evidence="3" id="KW-0489">Methyltransferase</keyword>
<dbReference type="InterPro" id="IPR003759">
    <property type="entry name" value="Cbl-bd_cap"/>
</dbReference>
<gene>
    <name evidence="11" type="ORF">APZ16_04040</name>
</gene>